<dbReference type="PROSITE" id="PS01031">
    <property type="entry name" value="SHSP"/>
    <property type="match status" value="1"/>
</dbReference>
<dbReference type="RefSeq" id="WP_062678502.1">
    <property type="nucleotide sequence ID" value="NZ_JAZHOX010000016.1"/>
</dbReference>
<sequence length="155" mass="18785">MSDHFQPPMKKEGNSNPLQHLWEMVDQFFDERPLKKMMETLDEYFQKTLSHTYIPIDVRETKDEYTIIAHLPNVKRNQIQLEFIDNHLQLIIQNNEMIESIDEQSHFYQRRRMHQHIARVIPLPYAVSEKEVKASWKNGKLIIRLPQKRKYIDIE</sequence>
<comment type="similarity">
    <text evidence="1 2">Belongs to the small heat shock protein (HSP20) family.</text>
</comment>
<dbReference type="Gene3D" id="2.60.40.790">
    <property type="match status" value="1"/>
</dbReference>
<dbReference type="Proteomes" id="UP000075324">
    <property type="component" value="Unassembled WGS sequence"/>
</dbReference>
<dbReference type="EMBL" id="LQYW01000089">
    <property type="protein sequence ID" value="KYD27841.1"/>
    <property type="molecule type" value="Genomic_DNA"/>
</dbReference>
<evidence type="ECO:0000256" key="1">
    <source>
        <dbReference type="PROSITE-ProRule" id="PRU00285"/>
    </source>
</evidence>
<dbReference type="AlphaFoldDB" id="A0A150MTT1"/>
<evidence type="ECO:0000259" key="3">
    <source>
        <dbReference type="PROSITE" id="PS01031"/>
    </source>
</evidence>
<evidence type="ECO:0000313" key="5">
    <source>
        <dbReference type="Proteomes" id="UP000075324"/>
    </source>
</evidence>
<protein>
    <recommendedName>
        <fullName evidence="3">SHSP domain-containing protein</fullName>
    </recommendedName>
</protein>
<comment type="caution">
    <text evidence="4">The sequence shown here is derived from an EMBL/GenBank/DDBJ whole genome shotgun (WGS) entry which is preliminary data.</text>
</comment>
<dbReference type="InterPro" id="IPR008978">
    <property type="entry name" value="HSP20-like_chaperone"/>
</dbReference>
<dbReference type="PANTHER" id="PTHR11527">
    <property type="entry name" value="HEAT-SHOCK PROTEIN 20 FAMILY MEMBER"/>
    <property type="match status" value="1"/>
</dbReference>
<name>A0A150MTT1_9BACL</name>
<gene>
    <name evidence="4" type="ORF">B4110_2284</name>
</gene>
<dbReference type="Pfam" id="PF00011">
    <property type="entry name" value="HSP20"/>
    <property type="match status" value="1"/>
</dbReference>
<dbReference type="SUPFAM" id="SSF49764">
    <property type="entry name" value="HSP20-like chaperones"/>
    <property type="match status" value="1"/>
</dbReference>
<proteinExistence type="inferred from homology"/>
<organism evidence="4 5">
    <name type="scientific">Parageobacillus toebii</name>
    <dbReference type="NCBI Taxonomy" id="153151"/>
    <lineage>
        <taxon>Bacteria</taxon>
        <taxon>Bacillati</taxon>
        <taxon>Bacillota</taxon>
        <taxon>Bacilli</taxon>
        <taxon>Bacillales</taxon>
        <taxon>Anoxybacillaceae</taxon>
        <taxon>Parageobacillus</taxon>
    </lineage>
</organism>
<dbReference type="InterPro" id="IPR031107">
    <property type="entry name" value="Small_HSP"/>
</dbReference>
<accession>A0A150MTT1</accession>
<reference evidence="4 5" key="1">
    <citation type="submission" date="2016-01" db="EMBL/GenBank/DDBJ databases">
        <title>Draft Genome Sequences of Seven Thermophilic Sporeformers Isolated from Foods.</title>
        <authorList>
            <person name="Berendsen E.M."/>
            <person name="Wells-Bennik M.H."/>
            <person name="Krawcyk A.O."/>
            <person name="De Jong A."/>
            <person name="Holsappel S."/>
            <person name="Eijlander R.T."/>
            <person name="Kuipers O.P."/>
        </authorList>
    </citation>
    <scope>NUCLEOTIDE SEQUENCE [LARGE SCALE GENOMIC DNA]</scope>
    <source>
        <strain evidence="4 5">B4110</strain>
    </source>
</reference>
<feature type="domain" description="SHSP" evidence="3">
    <location>
        <begin position="47"/>
        <end position="155"/>
    </location>
</feature>
<dbReference type="CDD" id="cd06464">
    <property type="entry name" value="ACD_sHsps-like"/>
    <property type="match status" value="1"/>
</dbReference>
<dbReference type="PATRIC" id="fig|153151.4.peg.174"/>
<dbReference type="InterPro" id="IPR002068">
    <property type="entry name" value="A-crystallin/Hsp20_dom"/>
</dbReference>
<evidence type="ECO:0000256" key="2">
    <source>
        <dbReference type="RuleBase" id="RU003616"/>
    </source>
</evidence>
<evidence type="ECO:0000313" key="4">
    <source>
        <dbReference type="EMBL" id="KYD27841.1"/>
    </source>
</evidence>